<keyword evidence="1" id="KW-1133">Transmembrane helix</keyword>
<reference evidence="2" key="1">
    <citation type="journal article" date="2021" name="PeerJ">
        <title>Extensive microbial diversity within the chicken gut microbiome revealed by metagenomics and culture.</title>
        <authorList>
            <person name="Gilroy R."/>
            <person name="Ravi A."/>
            <person name="Getino M."/>
            <person name="Pursley I."/>
            <person name="Horton D.L."/>
            <person name="Alikhan N.F."/>
            <person name="Baker D."/>
            <person name="Gharbi K."/>
            <person name="Hall N."/>
            <person name="Watson M."/>
            <person name="Adriaenssens E.M."/>
            <person name="Foster-Nyarko E."/>
            <person name="Jarju S."/>
            <person name="Secka A."/>
            <person name="Antonio M."/>
            <person name="Oren A."/>
            <person name="Chaudhuri R.R."/>
            <person name="La Ragione R."/>
            <person name="Hildebrand F."/>
            <person name="Pallen M.J."/>
        </authorList>
    </citation>
    <scope>NUCLEOTIDE SEQUENCE</scope>
    <source>
        <strain evidence="2">ChiGjej1B1-1692</strain>
    </source>
</reference>
<comment type="caution">
    <text evidence="2">The sequence shown here is derived from an EMBL/GenBank/DDBJ whole genome shotgun (WGS) entry which is preliminary data.</text>
</comment>
<feature type="transmembrane region" description="Helical" evidence="1">
    <location>
        <begin position="47"/>
        <end position="74"/>
    </location>
</feature>
<accession>A0A9D2NW80</accession>
<dbReference type="AlphaFoldDB" id="A0A9D2NW80"/>
<proteinExistence type="predicted"/>
<reference evidence="2" key="2">
    <citation type="submission" date="2021-04" db="EMBL/GenBank/DDBJ databases">
        <authorList>
            <person name="Gilroy R."/>
        </authorList>
    </citation>
    <scope>NUCLEOTIDE SEQUENCE</scope>
    <source>
        <strain evidence="2">ChiGjej1B1-1692</strain>
    </source>
</reference>
<evidence type="ECO:0000256" key="1">
    <source>
        <dbReference type="SAM" id="Phobius"/>
    </source>
</evidence>
<feature type="transmembrane region" description="Helical" evidence="1">
    <location>
        <begin position="189"/>
        <end position="212"/>
    </location>
</feature>
<keyword evidence="1" id="KW-0472">Membrane</keyword>
<dbReference type="EMBL" id="DWWK01000085">
    <property type="protein sequence ID" value="HJC38573.1"/>
    <property type="molecule type" value="Genomic_DNA"/>
</dbReference>
<evidence type="ECO:0000313" key="3">
    <source>
        <dbReference type="Proteomes" id="UP000823894"/>
    </source>
</evidence>
<evidence type="ECO:0000313" key="2">
    <source>
        <dbReference type="EMBL" id="HJC38573.1"/>
    </source>
</evidence>
<keyword evidence="1" id="KW-0812">Transmembrane</keyword>
<organism evidence="2 3">
    <name type="scientific">Candidatus Mediterraneibacter faecigallinarum</name>
    <dbReference type="NCBI Taxonomy" id="2838669"/>
    <lineage>
        <taxon>Bacteria</taxon>
        <taxon>Bacillati</taxon>
        <taxon>Bacillota</taxon>
        <taxon>Clostridia</taxon>
        <taxon>Lachnospirales</taxon>
        <taxon>Lachnospiraceae</taxon>
        <taxon>Mediterraneibacter</taxon>
    </lineage>
</organism>
<feature type="transmembrane region" description="Helical" evidence="1">
    <location>
        <begin position="232"/>
        <end position="254"/>
    </location>
</feature>
<feature type="transmembrane region" description="Helical" evidence="1">
    <location>
        <begin position="109"/>
        <end position="127"/>
    </location>
</feature>
<feature type="transmembrane region" description="Helical" evidence="1">
    <location>
        <begin position="154"/>
        <end position="177"/>
    </location>
</feature>
<gene>
    <name evidence="2" type="ORF">H9757_05865</name>
</gene>
<dbReference type="Proteomes" id="UP000823894">
    <property type="component" value="Unassembled WGS sequence"/>
</dbReference>
<name>A0A9D2NW80_9FIRM</name>
<sequence>MLGKLIKFDLKSGARIFLLLHCILLAVALAGRLLFMDHLDFSEMTPALLSSIVLFASLMLFLLIAVCFCTWLLIAARFYRSLFTGEGYLTWTLPASAVEHLWAKIISGIMWYVADCIVVAAVTLILVTGKNITDAYSAVAPEVTAELGMPLSSFGFYMFILMMISCFSSVITTYFCIAVGQLFPAHRVLCAIAAYFISGLVVQTVSMGLMFLFRLFPGINLSVRTGEQLAQYLFSAIGLSIIIMFAVSIAEYIATHYIMKKKINLL</sequence>
<feature type="transmembrane region" description="Helical" evidence="1">
    <location>
        <begin position="12"/>
        <end position="35"/>
    </location>
</feature>
<protein>
    <submittedName>
        <fullName evidence="2">Uncharacterized protein</fullName>
    </submittedName>
</protein>